<name>A0A830HK44_9CHLO</name>
<sequence length="165" mass="18464">MDPALSDNTGSVTVVSFPCVTESFQSVVLQDFGNTFSSLEEVRFANWVTGHSKFSELKDNIMSYWQRQIKSDEPAKEKTPDDEVHKAAARAAAIALAAKDVGTQQLNRRTFCKSCNQHVTDHTTITCPRGNGSGSRQCVHRRQQQPRIPRREPQEAGDWIVAPEF</sequence>
<dbReference type="EMBL" id="BNJQ01000012">
    <property type="protein sequence ID" value="GHP06180.1"/>
    <property type="molecule type" value="Genomic_DNA"/>
</dbReference>
<protein>
    <submittedName>
        <fullName evidence="2">Uncharacterized protein</fullName>
    </submittedName>
</protein>
<feature type="region of interest" description="Disordered" evidence="1">
    <location>
        <begin position="145"/>
        <end position="165"/>
    </location>
</feature>
<evidence type="ECO:0000313" key="3">
    <source>
        <dbReference type="Proteomes" id="UP000660262"/>
    </source>
</evidence>
<reference evidence="2" key="1">
    <citation type="submission" date="2020-10" db="EMBL/GenBank/DDBJ databases">
        <title>Unveiling of a novel bifunctional photoreceptor, Dualchrome1, isolated from a cosmopolitan green alga.</title>
        <authorList>
            <person name="Suzuki S."/>
            <person name="Kawachi M."/>
        </authorList>
    </citation>
    <scope>NUCLEOTIDE SEQUENCE</scope>
    <source>
        <strain evidence="2">NIES 2893</strain>
    </source>
</reference>
<gene>
    <name evidence="2" type="ORF">PPROV_000492700</name>
</gene>
<dbReference type="Proteomes" id="UP000660262">
    <property type="component" value="Unassembled WGS sequence"/>
</dbReference>
<keyword evidence="3" id="KW-1185">Reference proteome</keyword>
<dbReference type="AlphaFoldDB" id="A0A830HK44"/>
<accession>A0A830HK44</accession>
<evidence type="ECO:0000256" key="1">
    <source>
        <dbReference type="SAM" id="MobiDB-lite"/>
    </source>
</evidence>
<organism evidence="2 3">
    <name type="scientific">Pycnococcus provasolii</name>
    <dbReference type="NCBI Taxonomy" id="41880"/>
    <lineage>
        <taxon>Eukaryota</taxon>
        <taxon>Viridiplantae</taxon>
        <taxon>Chlorophyta</taxon>
        <taxon>Pseudoscourfieldiophyceae</taxon>
        <taxon>Pseudoscourfieldiales</taxon>
        <taxon>Pycnococcaceae</taxon>
        <taxon>Pycnococcus</taxon>
    </lineage>
</organism>
<comment type="caution">
    <text evidence="2">The sequence shown here is derived from an EMBL/GenBank/DDBJ whole genome shotgun (WGS) entry which is preliminary data.</text>
</comment>
<proteinExistence type="predicted"/>
<evidence type="ECO:0000313" key="2">
    <source>
        <dbReference type="EMBL" id="GHP06180.1"/>
    </source>
</evidence>